<dbReference type="Proteomes" id="UP001148614">
    <property type="component" value="Unassembled WGS sequence"/>
</dbReference>
<dbReference type="Pfam" id="PF20174">
    <property type="entry name" value="DUF6540"/>
    <property type="match status" value="1"/>
</dbReference>
<accession>A0A9W8TLB0</accession>
<sequence length="141" mass="16150">MSKQRYQIEIVIFRAEPLYYQKKRHTAIHMISEKGEHFMYHIRGSQRDFSFEARRGYNPTESNTFAKRIPIEWLAHPLAAAEMGTILSNVPIDNRGDGYNCQQWVGDALDHLVAEKLLSRKAVDGAIDGMVDAIMDAKDEP</sequence>
<comment type="caution">
    <text evidence="1">The sequence shown here is derived from an EMBL/GenBank/DDBJ whole genome shotgun (WGS) entry which is preliminary data.</text>
</comment>
<dbReference type="AlphaFoldDB" id="A0A9W8TLB0"/>
<evidence type="ECO:0000313" key="1">
    <source>
        <dbReference type="EMBL" id="KAJ3571332.1"/>
    </source>
</evidence>
<protein>
    <submittedName>
        <fullName evidence="1">Uncharacterized protein</fullName>
    </submittedName>
</protein>
<evidence type="ECO:0000313" key="2">
    <source>
        <dbReference type="Proteomes" id="UP001148614"/>
    </source>
</evidence>
<reference evidence="1" key="1">
    <citation type="submission" date="2022-07" db="EMBL/GenBank/DDBJ databases">
        <title>Genome Sequence of Xylaria arbuscula.</title>
        <authorList>
            <person name="Buettner E."/>
        </authorList>
    </citation>
    <scope>NUCLEOTIDE SEQUENCE</scope>
    <source>
        <strain evidence="1">VT107</strain>
    </source>
</reference>
<gene>
    <name evidence="1" type="ORF">NPX13_g5412</name>
</gene>
<keyword evidence="2" id="KW-1185">Reference proteome</keyword>
<dbReference type="InterPro" id="IPR046670">
    <property type="entry name" value="DUF6540"/>
</dbReference>
<organism evidence="1 2">
    <name type="scientific">Xylaria arbuscula</name>
    <dbReference type="NCBI Taxonomy" id="114810"/>
    <lineage>
        <taxon>Eukaryota</taxon>
        <taxon>Fungi</taxon>
        <taxon>Dikarya</taxon>
        <taxon>Ascomycota</taxon>
        <taxon>Pezizomycotina</taxon>
        <taxon>Sordariomycetes</taxon>
        <taxon>Xylariomycetidae</taxon>
        <taxon>Xylariales</taxon>
        <taxon>Xylariaceae</taxon>
        <taxon>Xylaria</taxon>
    </lineage>
</organism>
<name>A0A9W8TLB0_9PEZI</name>
<proteinExistence type="predicted"/>
<dbReference type="EMBL" id="JANPWZ010000852">
    <property type="protein sequence ID" value="KAJ3571332.1"/>
    <property type="molecule type" value="Genomic_DNA"/>
</dbReference>